<sequence>LKGEEATTTTPATQRGRDDVLIASQAGQPPRERNCGGTMADADWKRRVGIDINFSSDEDDSASDGTETVCGHSEAALLQFRGDDCTDSGESQELEEALRASSIDEVLSQWADQYGSTPPRTRIKNKNRSSKQRMEGTVKLRTGGRLARPRADRRNTVDCALLNQMIMEPTNGEEKARSDKRSTQLLRESERDIKMAASATVVPMRSSANYATQPMAGAAGSQQTFSGQFGLEERAESMPISSTNATAGAGGVAPPTLIESCNRFMSVTSRPVGCRISAPPSSYRDCIFSNQPVMGGLAGPGGFGGTAGGTGVARESSIPQNRIKFHETFSELIKLGSLDKERAARSGVISTEERLWQTHVNDLIWLELQAWHADRSIEQQDRLLCQARQEIGDLLDEIMRFRFQRASVSRATSEASVTTADSGFGSSGATTAGVGDANRFCFGCLSMYCKDCLEVQSAAMKQVEDLLLRLESKECLFPSSKAMGLAFPVYQSETFVNRVKAMCLWYNMTRQHRMTLVILGKLLVRLQGPSKKESNVQWPIMEQNAESSSSSSVQDEGSSAEGAQDSGANETSSAGSPGSSTGGCSKRVQFAENECGAGDCGSASESVNSDETDFSELSFKRQRSFPGDTEYGRYMNNLNFYNVQTLSELTLQSPQSMGNTLYRKYIENVLKTRGLGKSLTFLHRLHNVVLRKAQLTLEKPGRRQEDDCLFDEEDVPCIEPPLEREQEVELRRFGAWSLEAKELNLPSYVSAFLFLSLIPLEVIHEFLKMRLETRPTQPNPLSMEQHIKELKEGLTLAMIHRDRFQKHVNTALFEREQELDKYMHQMELFDETVRKIFELYLDLGEQWILDTVPEGHQKATLDEEWRFTKLISPMIPHQHGLAAKRYCSIVERILERTGSEMMRQLKELMEKSQQIEQTAEKKWQFFALCRETQRMFTSSREKALKTMAFAKTLFRDLEHPDFHRDHCEEDCEGDGANGADDLELEGVVLRGGSSLRRRCSRQPSSSPVCVEVVESLQMLKRNALLLRNKLAAVIEELQQLCSDANLEEFDETDRIGALTRVREILHQGYKFGFEYHKDVVRLYETKLDNCRDCESELMLAKAIIQFAKLWMNFVMVRCERGRGLRPRWANQGLEFLIAACDPLCTSHLTDAEFEDLKLKMDACISHVIGNIREPERIRKSPRSRKSSPSPSTVGAGVTATVTASAAPGSASAMTGRASIPMIHLPGKMYHNQLSLREDGVMLRAQSPIDPTEVFRKQTSYDSVNEVKLRVPTAGTTTLSADGSVHGTRPLRQLRVRDAVNKLDCELDEWLRERNLIGNVKEISYYSKTLNRARCVNFSWHRGIKIGQGRFGKVYTAVNNSTGELMAMKEIAIQPGETAAIRKVAEELKIFEGINHRHLVKYYGVEVHREELIIFMELCPEGTLESLVELNGGLPEAETRRYTHQLLSAVAELHRNGVVHRDIKTANIFLHKDGNCLKLGDFGSAVKIQKHTTMAGELKGYVGTQAYMAPEVFTRTNSEGHGRAADIWSVGCVVVEMCSGRRPWHQFDSNFQIMFKVGMGESPEIPDQLSEEGKDFVGICLQHDPKDRQKADELLQHIFCKVTIFDTETMDKKLLGTFRRNLKSSSN</sequence>
<evidence type="ECO:0000256" key="19">
    <source>
        <dbReference type="SAM" id="Coils"/>
    </source>
</evidence>
<reference evidence="22" key="1">
    <citation type="submission" date="2022-08" db="UniProtKB">
        <authorList>
            <consortium name="EnsemblMetazoa"/>
        </authorList>
    </citation>
    <scope>IDENTIFICATION</scope>
    <source>
        <strain evidence="22">EBRO</strain>
    </source>
</reference>
<dbReference type="GO" id="GO:0004709">
    <property type="term" value="F:MAP kinase kinase kinase activity"/>
    <property type="evidence" value="ECO:0007669"/>
    <property type="project" value="UniProtKB-EC"/>
</dbReference>
<evidence type="ECO:0000256" key="14">
    <source>
        <dbReference type="ARBA" id="ARBA00047559"/>
    </source>
</evidence>
<evidence type="ECO:0000256" key="2">
    <source>
        <dbReference type="ARBA" id="ARBA00004556"/>
    </source>
</evidence>
<dbReference type="InterPro" id="IPR017441">
    <property type="entry name" value="Protein_kinase_ATP_BS"/>
</dbReference>
<dbReference type="SUPFAM" id="SSF56112">
    <property type="entry name" value="Protein kinase-like (PK-like)"/>
    <property type="match status" value="1"/>
</dbReference>
<dbReference type="GO" id="GO:0048471">
    <property type="term" value="C:perinuclear region of cytoplasm"/>
    <property type="evidence" value="ECO:0007669"/>
    <property type="project" value="UniProtKB-SubCell"/>
</dbReference>
<feature type="region of interest" description="Disordered" evidence="20">
    <location>
        <begin position="1"/>
        <end position="38"/>
    </location>
</feature>
<evidence type="ECO:0000256" key="16">
    <source>
        <dbReference type="ARBA" id="ARBA00060115"/>
    </source>
</evidence>
<dbReference type="PANTHER" id="PTHR48016">
    <property type="entry name" value="MAP KINASE KINASE KINASE SSK2-RELATED-RELATED"/>
    <property type="match status" value="1"/>
</dbReference>
<dbReference type="InterPro" id="IPR050538">
    <property type="entry name" value="MAP_kinase_kinase_kinase"/>
</dbReference>
<evidence type="ECO:0000256" key="8">
    <source>
        <dbReference type="ARBA" id="ARBA00022679"/>
    </source>
</evidence>
<keyword evidence="6" id="KW-0723">Serine/threonine-protein kinase</keyword>
<evidence type="ECO:0000256" key="3">
    <source>
        <dbReference type="ARBA" id="ARBA00006529"/>
    </source>
</evidence>
<feature type="compositionally biased region" description="Low complexity" evidence="20">
    <location>
        <begin position="572"/>
        <end position="585"/>
    </location>
</feature>
<feature type="coiled-coil region" evidence="19">
    <location>
        <begin position="1016"/>
        <end position="1047"/>
    </location>
</feature>
<dbReference type="STRING" id="41427.A0A182JHL7"/>
<feature type="compositionally biased region" description="Polar residues" evidence="20">
    <location>
        <begin position="1"/>
        <end position="13"/>
    </location>
</feature>
<evidence type="ECO:0000256" key="1">
    <source>
        <dbReference type="ARBA" id="ARBA00001946"/>
    </source>
</evidence>
<dbReference type="InterPro" id="IPR045801">
    <property type="entry name" value="MEKK4_N"/>
</dbReference>
<proteinExistence type="inferred from homology"/>
<dbReference type="Pfam" id="PF00069">
    <property type="entry name" value="Pkinase"/>
    <property type="match status" value="1"/>
</dbReference>
<keyword evidence="9" id="KW-0479">Metal-binding</keyword>
<keyword evidence="13" id="KW-0460">Magnesium</keyword>
<evidence type="ECO:0000256" key="18">
    <source>
        <dbReference type="ARBA" id="ARBA00083883"/>
    </source>
</evidence>
<comment type="subcellular location">
    <subcellularLocation>
        <location evidence="2">Cytoplasm</location>
        <location evidence="2">Perinuclear region</location>
    </subcellularLocation>
</comment>
<keyword evidence="19" id="KW-0175">Coiled coil</keyword>
<dbReference type="CDD" id="cd06626">
    <property type="entry name" value="STKc_MEKK4"/>
    <property type="match status" value="1"/>
</dbReference>
<dbReference type="Gene3D" id="1.10.510.10">
    <property type="entry name" value="Transferase(Phosphotransferase) domain 1"/>
    <property type="match status" value="1"/>
</dbReference>
<organism evidence="22">
    <name type="scientific">Anopheles atroparvus</name>
    <name type="common">European mosquito</name>
    <dbReference type="NCBI Taxonomy" id="41427"/>
    <lineage>
        <taxon>Eukaryota</taxon>
        <taxon>Metazoa</taxon>
        <taxon>Ecdysozoa</taxon>
        <taxon>Arthropoda</taxon>
        <taxon>Hexapoda</taxon>
        <taxon>Insecta</taxon>
        <taxon>Pterygota</taxon>
        <taxon>Neoptera</taxon>
        <taxon>Endopterygota</taxon>
        <taxon>Diptera</taxon>
        <taxon>Nematocera</taxon>
        <taxon>Culicoidea</taxon>
        <taxon>Culicidae</taxon>
        <taxon>Anophelinae</taxon>
        <taxon>Anopheles</taxon>
    </lineage>
</organism>
<evidence type="ECO:0000256" key="7">
    <source>
        <dbReference type="ARBA" id="ARBA00022553"/>
    </source>
</evidence>
<dbReference type="GO" id="GO:0005524">
    <property type="term" value="F:ATP binding"/>
    <property type="evidence" value="ECO:0007669"/>
    <property type="project" value="UniProtKB-UniRule"/>
</dbReference>
<dbReference type="InterPro" id="IPR011009">
    <property type="entry name" value="Kinase-like_dom_sf"/>
</dbReference>
<protein>
    <recommendedName>
        <fullName evidence="17">Mitogen-activated protein kinase kinase kinase 4</fullName>
        <ecNumber evidence="4">2.7.11.25</ecNumber>
    </recommendedName>
    <alternativeName>
        <fullName evidence="18">MAPK/ERK kinase kinase 4</fullName>
    </alternativeName>
</protein>
<dbReference type="PROSITE" id="PS50011">
    <property type="entry name" value="PROTEIN_KINASE_DOM"/>
    <property type="match status" value="1"/>
</dbReference>
<evidence type="ECO:0000256" key="10">
    <source>
        <dbReference type="ARBA" id="ARBA00022741"/>
    </source>
</evidence>
<dbReference type="PANTHER" id="PTHR48016:SF32">
    <property type="entry name" value="MITOGEN-ACTIVATED PROTEIN KINASE KINASE KINASE 4"/>
    <property type="match status" value="1"/>
</dbReference>
<dbReference type="EC" id="2.7.11.25" evidence="4"/>
<comment type="catalytic activity">
    <reaction evidence="15">
        <text>L-seryl-[protein] + ATP = O-phospho-L-seryl-[protein] + ADP + H(+)</text>
        <dbReference type="Rhea" id="RHEA:17989"/>
        <dbReference type="Rhea" id="RHEA-COMP:9863"/>
        <dbReference type="Rhea" id="RHEA-COMP:11604"/>
        <dbReference type="ChEBI" id="CHEBI:15378"/>
        <dbReference type="ChEBI" id="CHEBI:29999"/>
        <dbReference type="ChEBI" id="CHEBI:30616"/>
        <dbReference type="ChEBI" id="CHEBI:83421"/>
        <dbReference type="ChEBI" id="CHEBI:456216"/>
        <dbReference type="EC" id="2.7.11.25"/>
    </reaction>
</comment>
<dbReference type="InterPro" id="IPR008271">
    <property type="entry name" value="Ser/Thr_kinase_AS"/>
</dbReference>
<evidence type="ECO:0000256" key="9">
    <source>
        <dbReference type="ARBA" id="ARBA00022723"/>
    </source>
</evidence>
<dbReference type="PROSITE" id="PS00108">
    <property type="entry name" value="PROTEIN_KINASE_ST"/>
    <property type="match status" value="1"/>
</dbReference>
<evidence type="ECO:0000256" key="11">
    <source>
        <dbReference type="ARBA" id="ARBA00022777"/>
    </source>
</evidence>
<comment type="function">
    <text evidence="16">Component of a protein kinase signal transduction cascade. Activates the CSBP2, P38 and JNK MAPK pathways, but not the ERK pathway. Specifically phosphorylates and activates MAP2K4 and MAP2K6.</text>
</comment>
<dbReference type="SMART" id="SM00220">
    <property type="entry name" value="S_TKc"/>
    <property type="match status" value="1"/>
</dbReference>
<comment type="cofactor">
    <cofactor evidence="1">
        <name>Mg(2+)</name>
        <dbReference type="ChEBI" id="CHEBI:18420"/>
    </cofactor>
</comment>
<keyword evidence="8" id="KW-0808">Transferase</keyword>
<feature type="region of interest" description="Disordered" evidence="20">
    <location>
        <begin position="113"/>
        <end position="135"/>
    </location>
</feature>
<feature type="compositionally biased region" description="Basic residues" evidence="20">
    <location>
        <begin position="121"/>
        <end position="131"/>
    </location>
</feature>
<feature type="compositionally biased region" description="Low complexity" evidence="20">
    <location>
        <begin position="1186"/>
        <end position="1196"/>
    </location>
</feature>
<dbReference type="VEuPathDB" id="VectorBase:AATE018261"/>
<dbReference type="InterPro" id="IPR000719">
    <property type="entry name" value="Prot_kinase_dom"/>
</dbReference>
<evidence type="ECO:0000256" key="15">
    <source>
        <dbReference type="ARBA" id="ARBA00048329"/>
    </source>
</evidence>
<evidence type="ECO:0000313" key="22">
    <source>
        <dbReference type="EnsemblMetazoa" id="AATE018261-PA.1"/>
    </source>
</evidence>
<evidence type="ECO:0000256" key="5">
    <source>
        <dbReference type="ARBA" id="ARBA00022490"/>
    </source>
</evidence>
<feature type="region of interest" description="Disordered" evidence="20">
    <location>
        <begin position="1174"/>
        <end position="1196"/>
    </location>
</feature>
<accession>A0A182JHL7</accession>
<keyword evidence="5" id="KW-0963">Cytoplasm</keyword>
<evidence type="ECO:0000259" key="21">
    <source>
        <dbReference type="PROSITE" id="PS50011"/>
    </source>
</evidence>
<keyword evidence="12" id="KW-0067">ATP-binding</keyword>
<dbReference type="GO" id="GO:0046872">
    <property type="term" value="F:metal ion binding"/>
    <property type="evidence" value="ECO:0007669"/>
    <property type="project" value="UniProtKB-KW"/>
</dbReference>
<comment type="catalytic activity">
    <reaction evidence="14">
        <text>L-threonyl-[protein] + ATP = O-phospho-L-threonyl-[protein] + ADP + H(+)</text>
        <dbReference type="Rhea" id="RHEA:46608"/>
        <dbReference type="Rhea" id="RHEA-COMP:11060"/>
        <dbReference type="Rhea" id="RHEA-COMP:11605"/>
        <dbReference type="ChEBI" id="CHEBI:15378"/>
        <dbReference type="ChEBI" id="CHEBI:30013"/>
        <dbReference type="ChEBI" id="CHEBI:30616"/>
        <dbReference type="ChEBI" id="CHEBI:61977"/>
        <dbReference type="ChEBI" id="CHEBI:456216"/>
        <dbReference type="EC" id="2.7.11.25"/>
    </reaction>
</comment>
<evidence type="ECO:0000256" key="20">
    <source>
        <dbReference type="SAM" id="MobiDB-lite"/>
    </source>
</evidence>
<comment type="similarity">
    <text evidence="3">Belongs to the protein kinase superfamily. STE Ser/Thr protein kinase family. MAP kinase kinase kinase subfamily.</text>
</comment>
<dbReference type="PROSITE" id="PS00107">
    <property type="entry name" value="PROTEIN_KINASE_ATP"/>
    <property type="match status" value="1"/>
</dbReference>
<keyword evidence="10" id="KW-0547">Nucleotide-binding</keyword>
<evidence type="ECO:0000256" key="17">
    <source>
        <dbReference type="ARBA" id="ARBA00069057"/>
    </source>
</evidence>
<evidence type="ECO:0000256" key="4">
    <source>
        <dbReference type="ARBA" id="ARBA00012406"/>
    </source>
</evidence>
<keyword evidence="7" id="KW-0597">Phosphoprotein</keyword>
<evidence type="ECO:0000256" key="12">
    <source>
        <dbReference type="ARBA" id="ARBA00022840"/>
    </source>
</evidence>
<keyword evidence="11" id="KW-0418">Kinase</keyword>
<evidence type="ECO:0000256" key="6">
    <source>
        <dbReference type="ARBA" id="ARBA00022527"/>
    </source>
</evidence>
<dbReference type="FunFam" id="1.10.510.10:FF:000122">
    <property type="entry name" value="Mitogen-activated protein kinase kinase kinase 4"/>
    <property type="match status" value="1"/>
</dbReference>
<dbReference type="Pfam" id="PF19431">
    <property type="entry name" value="MEKK4_N"/>
    <property type="match status" value="2"/>
</dbReference>
<feature type="domain" description="Protein kinase" evidence="21">
    <location>
        <begin position="1339"/>
        <end position="1599"/>
    </location>
</feature>
<evidence type="ECO:0000256" key="13">
    <source>
        <dbReference type="ARBA" id="ARBA00022842"/>
    </source>
</evidence>
<name>A0A182JHL7_ANOAO</name>
<dbReference type="EnsemblMetazoa" id="AATE018261-RA">
    <property type="protein sequence ID" value="AATE018261-PA.1"/>
    <property type="gene ID" value="AATE018261"/>
</dbReference>
<feature type="region of interest" description="Disordered" evidence="20">
    <location>
        <begin position="543"/>
        <end position="585"/>
    </location>
</feature>